<name>A0ACC3A1M5_9EURO</name>
<proteinExistence type="predicted"/>
<accession>A0ACC3A1M5</accession>
<evidence type="ECO:0000313" key="2">
    <source>
        <dbReference type="Proteomes" id="UP001172386"/>
    </source>
</evidence>
<dbReference type="EMBL" id="JAPDRQ010000140">
    <property type="protein sequence ID" value="KAJ9653829.1"/>
    <property type="molecule type" value="Genomic_DNA"/>
</dbReference>
<sequence>MCIALLSTAHPNYPLILIDNRDEYINRPTARASWWQAPHSNVLGGRDLLREVQGTWLGVTKFGKIAVLTNFREDVTPPPNAVSRGEIIKKFLTEDVGSTEEFVSNVVHTGVARDAGGFSLVCGRAGEQLAVISNRAKDDSQVPWICGDVVQTVGLSNTYFGDQTWPKVIDGERLMLEAIRENMRDEKTEDELVQGLLGVLSDDALTRKKIKAEEGLEAHVFELRNTILVPPLGRKDVQMLKGDELAAARKDEVAEVLNTQEKIQETKKLGISGIYATQKQSVVLVGHHGRVRFVERTLFDENSDPVDEKDGVVDITFQIEKQG</sequence>
<reference evidence="1" key="1">
    <citation type="submission" date="2022-10" db="EMBL/GenBank/DDBJ databases">
        <title>Culturing micro-colonial fungi from biological soil crusts in the Mojave desert and describing Neophaeococcomyces mojavensis, and introducing the new genera and species Taxawa tesnikishii.</title>
        <authorList>
            <person name="Kurbessoian T."/>
            <person name="Stajich J.E."/>
        </authorList>
    </citation>
    <scope>NUCLEOTIDE SEQUENCE</scope>
    <source>
        <strain evidence="1">JES_112</strain>
    </source>
</reference>
<evidence type="ECO:0000313" key="1">
    <source>
        <dbReference type="EMBL" id="KAJ9653829.1"/>
    </source>
</evidence>
<organism evidence="1 2">
    <name type="scientific">Neophaeococcomyces mojaviensis</name>
    <dbReference type="NCBI Taxonomy" id="3383035"/>
    <lineage>
        <taxon>Eukaryota</taxon>
        <taxon>Fungi</taxon>
        <taxon>Dikarya</taxon>
        <taxon>Ascomycota</taxon>
        <taxon>Pezizomycotina</taxon>
        <taxon>Eurotiomycetes</taxon>
        <taxon>Chaetothyriomycetidae</taxon>
        <taxon>Chaetothyriales</taxon>
        <taxon>Chaetothyriales incertae sedis</taxon>
        <taxon>Neophaeococcomyces</taxon>
    </lineage>
</organism>
<dbReference type="Proteomes" id="UP001172386">
    <property type="component" value="Unassembled WGS sequence"/>
</dbReference>
<keyword evidence="2" id="KW-1185">Reference proteome</keyword>
<gene>
    <name evidence="1" type="ORF">H2198_007057</name>
</gene>
<comment type="caution">
    <text evidence="1">The sequence shown here is derived from an EMBL/GenBank/DDBJ whole genome shotgun (WGS) entry which is preliminary data.</text>
</comment>
<protein>
    <submittedName>
        <fullName evidence="1">Uncharacterized protein</fullName>
    </submittedName>
</protein>